<comment type="similarity">
    <text evidence="7">Belongs to the anthrone oxygenase family.</text>
</comment>
<accession>A0A9P8KRT1</accession>
<feature type="transmembrane region" description="Helical" evidence="8">
    <location>
        <begin position="146"/>
        <end position="167"/>
    </location>
</feature>
<dbReference type="GO" id="GO:0004497">
    <property type="term" value="F:monooxygenase activity"/>
    <property type="evidence" value="ECO:0007669"/>
    <property type="project" value="UniProtKB-KW"/>
</dbReference>
<comment type="subcellular location">
    <subcellularLocation>
        <location evidence="1">Membrane</location>
        <topology evidence="1">Multi-pass membrane protein</topology>
    </subcellularLocation>
</comment>
<feature type="transmembrane region" description="Helical" evidence="8">
    <location>
        <begin position="71"/>
        <end position="102"/>
    </location>
</feature>
<dbReference type="Pfam" id="PF08592">
    <property type="entry name" value="Anthrone_oxy"/>
    <property type="match status" value="1"/>
</dbReference>
<dbReference type="InterPro" id="IPR013901">
    <property type="entry name" value="Anthrone_oxy"/>
</dbReference>
<dbReference type="PANTHER" id="PTHR35042">
    <property type="entry name" value="ANTHRONE OXYGENASE ENCC"/>
    <property type="match status" value="1"/>
</dbReference>
<name>A0A9P8KRT1_9HYPO</name>
<evidence type="ECO:0000256" key="3">
    <source>
        <dbReference type="ARBA" id="ARBA00022989"/>
    </source>
</evidence>
<gene>
    <name evidence="9" type="ORF">TsFJ059_000418</name>
</gene>
<proteinExistence type="inferred from homology"/>
<evidence type="ECO:0000313" key="9">
    <source>
        <dbReference type="EMBL" id="KAH0531607.1"/>
    </source>
</evidence>
<keyword evidence="10" id="KW-1185">Reference proteome</keyword>
<dbReference type="AlphaFoldDB" id="A0A9P8KRT1"/>
<evidence type="ECO:0000256" key="1">
    <source>
        <dbReference type="ARBA" id="ARBA00004141"/>
    </source>
</evidence>
<evidence type="ECO:0000256" key="5">
    <source>
        <dbReference type="ARBA" id="ARBA00023033"/>
    </source>
</evidence>
<dbReference type="GO" id="GO:0016020">
    <property type="term" value="C:membrane"/>
    <property type="evidence" value="ECO:0007669"/>
    <property type="project" value="UniProtKB-SubCell"/>
</dbReference>
<sequence length="227" mass="24476">MQDLGTCHHSTKSRSPWRDGFCKRILKLSSSPAFSLQDITNLIEKKHHYRFRCIAYCSNTIAEMPLSGPPLLLVATGIVGSAWLSGAIMSFSIGGAPAAAAVKHSSAKIWADLYKRGAASMPKVAIGTSLAYLLAAYDSYYNEGPWGIYLGAVGSVLSIIPFTLTIMKGVNGQLHEEARSEIGEVTHANTLRIDGLLDRWTTLNFIRSLLPLAGTALGCLAFYRGGL</sequence>
<reference evidence="9 10" key="1">
    <citation type="submission" date="2021-08" db="EMBL/GenBank/DDBJ databases">
        <title>The highly contiguous genome resource for Trichoderma semiorbis FJ059, a fungal antagonistic to plant pathogens.</title>
        <authorList>
            <person name="Liu T."/>
        </authorList>
    </citation>
    <scope>NUCLEOTIDE SEQUENCE [LARGE SCALE GENOMIC DNA]</scope>
    <source>
        <strain evidence="9 10">FJ059</strain>
    </source>
</reference>
<evidence type="ECO:0000256" key="2">
    <source>
        <dbReference type="ARBA" id="ARBA00022692"/>
    </source>
</evidence>
<keyword evidence="2 8" id="KW-0812">Transmembrane</keyword>
<dbReference type="EMBL" id="JAIMJC010000001">
    <property type="protein sequence ID" value="KAH0531605.1"/>
    <property type="molecule type" value="Genomic_DNA"/>
</dbReference>
<dbReference type="PANTHER" id="PTHR35042:SF3">
    <property type="entry name" value="ANTHRONE OXYGENASE-RELATED"/>
    <property type="match status" value="1"/>
</dbReference>
<keyword evidence="6 8" id="KW-0472">Membrane</keyword>
<keyword evidence="3 8" id="KW-1133">Transmembrane helix</keyword>
<dbReference type="EMBL" id="JAIMJC010000001">
    <property type="protein sequence ID" value="KAH0531606.1"/>
    <property type="molecule type" value="Genomic_DNA"/>
</dbReference>
<dbReference type="Proteomes" id="UP000826573">
    <property type="component" value="Unassembled WGS sequence"/>
</dbReference>
<evidence type="ECO:0000256" key="7">
    <source>
        <dbReference type="ARBA" id="ARBA00034313"/>
    </source>
</evidence>
<dbReference type="EMBL" id="JAIMJC010000001">
    <property type="protein sequence ID" value="KAH0531607.1"/>
    <property type="molecule type" value="Genomic_DNA"/>
</dbReference>
<keyword evidence="4" id="KW-0560">Oxidoreductase</keyword>
<evidence type="ECO:0000256" key="8">
    <source>
        <dbReference type="SAM" id="Phobius"/>
    </source>
</evidence>
<evidence type="ECO:0000313" key="10">
    <source>
        <dbReference type="Proteomes" id="UP000826573"/>
    </source>
</evidence>
<protein>
    <submittedName>
        <fullName evidence="9">Uncharacterized protein</fullName>
    </submittedName>
</protein>
<organism evidence="9 10">
    <name type="scientific">Trichoderma semiorbis</name>
    <dbReference type="NCBI Taxonomy" id="1491008"/>
    <lineage>
        <taxon>Eukaryota</taxon>
        <taxon>Fungi</taxon>
        <taxon>Dikarya</taxon>
        <taxon>Ascomycota</taxon>
        <taxon>Pezizomycotina</taxon>
        <taxon>Sordariomycetes</taxon>
        <taxon>Hypocreomycetidae</taxon>
        <taxon>Hypocreales</taxon>
        <taxon>Hypocreaceae</taxon>
        <taxon>Trichoderma</taxon>
    </lineage>
</organism>
<evidence type="ECO:0000256" key="6">
    <source>
        <dbReference type="ARBA" id="ARBA00023136"/>
    </source>
</evidence>
<evidence type="ECO:0000256" key="4">
    <source>
        <dbReference type="ARBA" id="ARBA00023002"/>
    </source>
</evidence>
<feature type="transmembrane region" description="Helical" evidence="8">
    <location>
        <begin position="205"/>
        <end position="223"/>
    </location>
</feature>
<keyword evidence="5" id="KW-0503">Monooxygenase</keyword>
<comment type="caution">
    <text evidence="9">The sequence shown here is derived from an EMBL/GenBank/DDBJ whole genome shotgun (WGS) entry which is preliminary data.</text>
</comment>